<dbReference type="PANTHER" id="PTHR43806:SF11">
    <property type="entry name" value="CEREVISIN-RELATED"/>
    <property type="match status" value="1"/>
</dbReference>
<dbReference type="EMBL" id="JBHTIF010000001">
    <property type="protein sequence ID" value="MFD0724860.1"/>
    <property type="molecule type" value="Genomic_DNA"/>
</dbReference>
<gene>
    <name evidence="9" type="ORF">ACFQ0E_04525</name>
</gene>
<evidence type="ECO:0000256" key="3">
    <source>
        <dbReference type="ARBA" id="ARBA00022801"/>
    </source>
</evidence>
<dbReference type="PANTHER" id="PTHR43806">
    <property type="entry name" value="PEPTIDASE S8"/>
    <property type="match status" value="1"/>
</dbReference>
<evidence type="ECO:0000259" key="8">
    <source>
        <dbReference type="Pfam" id="PF00082"/>
    </source>
</evidence>
<comment type="similarity">
    <text evidence="1 5 6">Belongs to the peptidase S8 family.</text>
</comment>
<feature type="active site" description="Charge relay system" evidence="5">
    <location>
        <position position="377"/>
    </location>
</feature>
<keyword evidence="4 5" id="KW-0720">Serine protease</keyword>
<dbReference type="Gene3D" id="3.40.50.200">
    <property type="entry name" value="Peptidase S8/S53 domain"/>
    <property type="match status" value="1"/>
</dbReference>
<reference evidence="10" key="1">
    <citation type="journal article" date="2019" name="Int. J. Syst. Evol. Microbiol.">
        <title>The Global Catalogue of Microorganisms (GCM) 10K type strain sequencing project: providing services to taxonomists for standard genome sequencing and annotation.</title>
        <authorList>
            <consortium name="The Broad Institute Genomics Platform"/>
            <consortium name="The Broad Institute Genome Sequencing Center for Infectious Disease"/>
            <person name="Wu L."/>
            <person name="Ma J."/>
        </authorList>
    </citation>
    <scope>NUCLEOTIDE SEQUENCE [LARGE SCALE GENOMIC DNA]</scope>
    <source>
        <strain evidence="10">CCUG 55585</strain>
    </source>
</reference>
<feature type="region of interest" description="Disordered" evidence="7">
    <location>
        <begin position="178"/>
        <end position="198"/>
    </location>
</feature>
<dbReference type="InterPro" id="IPR023827">
    <property type="entry name" value="Peptidase_S8_Asp-AS"/>
</dbReference>
<evidence type="ECO:0000256" key="4">
    <source>
        <dbReference type="ARBA" id="ARBA00022825"/>
    </source>
</evidence>
<comment type="caution">
    <text evidence="9">The sequence shown here is derived from an EMBL/GenBank/DDBJ whole genome shotgun (WGS) entry which is preliminary data.</text>
</comment>
<accession>A0ABW2YCE0</accession>
<name>A0ABW2YCE0_9GAMM</name>
<evidence type="ECO:0000313" key="9">
    <source>
        <dbReference type="EMBL" id="MFD0724860.1"/>
    </source>
</evidence>
<dbReference type="Proteomes" id="UP001597110">
    <property type="component" value="Unassembled WGS sequence"/>
</dbReference>
<dbReference type="InterPro" id="IPR022398">
    <property type="entry name" value="Peptidase_S8_His-AS"/>
</dbReference>
<evidence type="ECO:0000256" key="2">
    <source>
        <dbReference type="ARBA" id="ARBA00022670"/>
    </source>
</evidence>
<dbReference type="InterPro" id="IPR015500">
    <property type="entry name" value="Peptidase_S8_subtilisin-rel"/>
</dbReference>
<evidence type="ECO:0000256" key="7">
    <source>
        <dbReference type="SAM" id="MobiDB-lite"/>
    </source>
</evidence>
<feature type="active site" description="Charge relay system" evidence="5">
    <location>
        <position position="193"/>
    </location>
</feature>
<keyword evidence="3 5" id="KW-0378">Hydrolase</keyword>
<proteinExistence type="inferred from homology"/>
<evidence type="ECO:0000256" key="6">
    <source>
        <dbReference type="RuleBase" id="RU003355"/>
    </source>
</evidence>
<organism evidence="9 10">
    <name type="scientific">Lysobacter brunescens</name>
    <dbReference type="NCBI Taxonomy" id="262323"/>
    <lineage>
        <taxon>Bacteria</taxon>
        <taxon>Pseudomonadati</taxon>
        <taxon>Pseudomonadota</taxon>
        <taxon>Gammaproteobacteria</taxon>
        <taxon>Lysobacterales</taxon>
        <taxon>Lysobacteraceae</taxon>
        <taxon>Lysobacter</taxon>
    </lineage>
</organism>
<dbReference type="InterPro" id="IPR036852">
    <property type="entry name" value="Peptidase_S8/S53_dom_sf"/>
</dbReference>
<dbReference type="PRINTS" id="PR00723">
    <property type="entry name" value="SUBTILISIN"/>
</dbReference>
<dbReference type="Pfam" id="PF00082">
    <property type="entry name" value="Peptidase_S8"/>
    <property type="match status" value="1"/>
</dbReference>
<dbReference type="SUPFAM" id="SSF52743">
    <property type="entry name" value="Subtilisin-like"/>
    <property type="match status" value="1"/>
</dbReference>
<keyword evidence="10" id="KW-1185">Reference proteome</keyword>
<dbReference type="PROSITE" id="PS51892">
    <property type="entry name" value="SUBTILASE"/>
    <property type="match status" value="1"/>
</dbReference>
<evidence type="ECO:0000256" key="5">
    <source>
        <dbReference type="PROSITE-ProRule" id="PRU01240"/>
    </source>
</evidence>
<sequence length="477" mass="48913">MSVLTLIPLAASAQGVSAEALAKARKDGEARVVVMLQPTPAAQAAAAKGIRLHPVVAPDVDAVLRALPAAGRARVTHRFARVPAFAMRADTATLARLHRDPRVAKVDLDVGGSGGGEPDYASVLNQVHQLRELGVGGAGMKVGVVDTGIDTDHADFTGRIVGERCFCTVGTGCCPNGSTSQSGTGSAEDDQGHGTNVAGIIGGDGTVAPRGALPQVQLVAVKVIDRNNRFQSTADVVAALDWLAVNHPDIDAVNLSLGTDTLFPGDCDNSAAWTQALATSVNNLRALGAVVVVSSGNQGNSNAMSAPACISTALSTGATWDFNGPSRTFLGCTEASTEPMKPTCFTNRSPTTDLYAAGAFVTAPGFNGATSSFGGTSQAAPMAAACAVALKQAAPASTVSQRMEAMTLSPTRITDTVSARTYPFLNCRNALHLLNPAMFEPIPANGSRPLRVPRPQATKPAPLVRPQAGQSPGRAPR</sequence>
<feature type="region of interest" description="Disordered" evidence="7">
    <location>
        <begin position="444"/>
        <end position="477"/>
    </location>
</feature>
<evidence type="ECO:0000256" key="1">
    <source>
        <dbReference type="ARBA" id="ARBA00011073"/>
    </source>
</evidence>
<dbReference type="PROSITE" id="PS00136">
    <property type="entry name" value="SUBTILASE_ASP"/>
    <property type="match status" value="1"/>
</dbReference>
<protein>
    <submittedName>
        <fullName evidence="9">S8 family serine peptidase</fullName>
    </submittedName>
</protein>
<evidence type="ECO:0000313" key="10">
    <source>
        <dbReference type="Proteomes" id="UP001597110"/>
    </source>
</evidence>
<dbReference type="InterPro" id="IPR050131">
    <property type="entry name" value="Peptidase_S8_subtilisin-like"/>
</dbReference>
<dbReference type="PROSITE" id="PS00137">
    <property type="entry name" value="SUBTILASE_HIS"/>
    <property type="match status" value="1"/>
</dbReference>
<dbReference type="PROSITE" id="PS00138">
    <property type="entry name" value="SUBTILASE_SER"/>
    <property type="match status" value="1"/>
</dbReference>
<dbReference type="RefSeq" id="WP_386822497.1">
    <property type="nucleotide sequence ID" value="NZ_JBHTIF010000001.1"/>
</dbReference>
<keyword evidence="2 5" id="KW-0645">Protease</keyword>
<dbReference type="InterPro" id="IPR000209">
    <property type="entry name" value="Peptidase_S8/S53_dom"/>
</dbReference>
<dbReference type="InterPro" id="IPR023828">
    <property type="entry name" value="Peptidase_S8_Ser-AS"/>
</dbReference>
<feature type="domain" description="Peptidase S8/S53" evidence="8">
    <location>
        <begin position="137"/>
        <end position="404"/>
    </location>
</feature>
<feature type="active site" description="Charge relay system" evidence="5">
    <location>
        <position position="146"/>
    </location>
</feature>